<protein>
    <submittedName>
        <fullName evidence="2">Class I SAM-dependent methyltransferase</fullName>
    </submittedName>
</protein>
<dbReference type="InterPro" id="IPR050508">
    <property type="entry name" value="Methyltransf_Superfamily"/>
</dbReference>
<feature type="domain" description="Methyltransferase type 11" evidence="1">
    <location>
        <begin position="44"/>
        <end position="138"/>
    </location>
</feature>
<dbReference type="GO" id="GO:0032259">
    <property type="term" value="P:methylation"/>
    <property type="evidence" value="ECO:0007669"/>
    <property type="project" value="UniProtKB-KW"/>
</dbReference>
<comment type="caution">
    <text evidence="2">The sequence shown here is derived from an EMBL/GenBank/DDBJ whole genome shotgun (WGS) entry which is preliminary data.</text>
</comment>
<evidence type="ECO:0000313" key="3">
    <source>
        <dbReference type="Proteomes" id="UP001138751"/>
    </source>
</evidence>
<keyword evidence="2" id="KW-0808">Transferase</keyword>
<dbReference type="CDD" id="cd02440">
    <property type="entry name" value="AdoMet_MTases"/>
    <property type="match status" value="1"/>
</dbReference>
<keyword evidence="2" id="KW-0489">Methyltransferase</keyword>
<evidence type="ECO:0000259" key="1">
    <source>
        <dbReference type="Pfam" id="PF08241"/>
    </source>
</evidence>
<evidence type="ECO:0000313" key="2">
    <source>
        <dbReference type="EMBL" id="MBR0671035.1"/>
    </source>
</evidence>
<keyword evidence="3" id="KW-1185">Reference proteome</keyword>
<dbReference type="Pfam" id="PF08241">
    <property type="entry name" value="Methyltransf_11"/>
    <property type="match status" value="1"/>
</dbReference>
<dbReference type="AlphaFoldDB" id="A0A9X9WV56"/>
<dbReference type="GO" id="GO:0008757">
    <property type="term" value="F:S-adenosylmethionine-dependent methyltransferase activity"/>
    <property type="evidence" value="ECO:0007669"/>
    <property type="project" value="InterPro"/>
</dbReference>
<proteinExistence type="predicted"/>
<gene>
    <name evidence="2" type="ORF">GXW76_07605</name>
</gene>
<accession>A0A9X9WV56</accession>
<dbReference type="EMBL" id="JAAEDM010000014">
    <property type="protein sequence ID" value="MBR0671035.1"/>
    <property type="molecule type" value="Genomic_DNA"/>
</dbReference>
<dbReference type="SUPFAM" id="SSF53335">
    <property type="entry name" value="S-adenosyl-L-methionine-dependent methyltransferases"/>
    <property type="match status" value="1"/>
</dbReference>
<name>A0A9X9WV56_9PROT</name>
<dbReference type="InterPro" id="IPR013216">
    <property type="entry name" value="Methyltransf_11"/>
</dbReference>
<dbReference type="PANTHER" id="PTHR42912">
    <property type="entry name" value="METHYLTRANSFERASE"/>
    <property type="match status" value="1"/>
</dbReference>
<reference evidence="2" key="1">
    <citation type="submission" date="2020-01" db="EMBL/GenBank/DDBJ databases">
        <authorList>
            <person name="Rat A."/>
        </authorList>
    </citation>
    <scope>NUCLEOTIDE SEQUENCE</scope>
    <source>
        <strain evidence="2">LMG 31231</strain>
    </source>
</reference>
<organism evidence="2 3">
    <name type="scientific">Neoroseomonas soli</name>
    <dbReference type="NCBI Taxonomy" id="1081025"/>
    <lineage>
        <taxon>Bacteria</taxon>
        <taxon>Pseudomonadati</taxon>
        <taxon>Pseudomonadota</taxon>
        <taxon>Alphaproteobacteria</taxon>
        <taxon>Acetobacterales</taxon>
        <taxon>Acetobacteraceae</taxon>
        <taxon>Neoroseomonas</taxon>
    </lineage>
</organism>
<dbReference type="Proteomes" id="UP001138751">
    <property type="component" value="Unassembled WGS sequence"/>
</dbReference>
<dbReference type="InterPro" id="IPR029063">
    <property type="entry name" value="SAM-dependent_MTases_sf"/>
</dbReference>
<sequence>MSATTAHDHWASGEPYDRYVGRWSQAVARQFLAWLDAPAGLGWLDVGCGTGALTVVIAETCAPDYLAGVEPSAGFLEVARRRPGLEGAELLEGSAEMLPFAQKAFDRVVSGLVLNFVPDPARAVAQMAHVTRPGGEVAAYVWDYAGGMELMRRFWDAAAAEDPFAAELDEGQRFPLCRPEALHGLFAADGSLAAIETCAIDVPTVFADFDDYWSPFLGGQGPAPGYVMSLAEEPRARLRERLRASLAFEADGSIRLVARAWAVRGRRP</sequence>
<dbReference type="RefSeq" id="WP_211861412.1">
    <property type="nucleotide sequence ID" value="NZ_JAAEDM010000014.1"/>
</dbReference>
<reference evidence="2" key="2">
    <citation type="journal article" date="2021" name="Syst. Appl. Microbiol.">
        <title>Roseomonas hellenica sp. nov., isolated from roots of wild-growing Alkanna tinctoria.</title>
        <authorList>
            <person name="Rat A."/>
            <person name="Naranjo H.D."/>
            <person name="Lebbe L."/>
            <person name="Cnockaert M."/>
            <person name="Krigas N."/>
            <person name="Grigoriadou K."/>
            <person name="Maloupa E."/>
            <person name="Willems A."/>
        </authorList>
    </citation>
    <scope>NUCLEOTIDE SEQUENCE</scope>
    <source>
        <strain evidence="2">LMG 31231</strain>
    </source>
</reference>
<dbReference type="Gene3D" id="3.40.50.150">
    <property type="entry name" value="Vaccinia Virus protein VP39"/>
    <property type="match status" value="1"/>
</dbReference>